<dbReference type="InterPro" id="IPR005467">
    <property type="entry name" value="His_kinase_dom"/>
</dbReference>
<dbReference type="CDD" id="cd00082">
    <property type="entry name" value="HisKA"/>
    <property type="match status" value="1"/>
</dbReference>
<feature type="chain" id="PRO_5046485417" description="histidine kinase" evidence="5">
    <location>
        <begin position="25"/>
        <end position="1237"/>
    </location>
</feature>
<comment type="catalytic activity">
    <reaction evidence="1">
        <text>ATP + protein L-histidine = ADP + protein N-phospho-L-histidine.</text>
        <dbReference type="EC" id="2.7.13.3"/>
    </reaction>
</comment>
<dbReference type="PANTHER" id="PTHR43547">
    <property type="entry name" value="TWO-COMPONENT HISTIDINE KINASE"/>
    <property type="match status" value="1"/>
</dbReference>
<organism evidence="7 8">
    <name type="scientific">Algoriphagus winogradskyi</name>
    <dbReference type="NCBI Taxonomy" id="237017"/>
    <lineage>
        <taxon>Bacteria</taxon>
        <taxon>Pseudomonadati</taxon>
        <taxon>Bacteroidota</taxon>
        <taxon>Cytophagia</taxon>
        <taxon>Cytophagales</taxon>
        <taxon>Cyclobacteriaceae</taxon>
        <taxon>Algoriphagus</taxon>
    </lineage>
</organism>
<feature type="transmembrane region" description="Helical" evidence="4">
    <location>
        <begin position="923"/>
        <end position="941"/>
    </location>
</feature>
<keyword evidence="8" id="KW-1185">Reference proteome</keyword>
<evidence type="ECO:0000256" key="4">
    <source>
        <dbReference type="SAM" id="Phobius"/>
    </source>
</evidence>
<dbReference type="Gene3D" id="1.10.287.130">
    <property type="match status" value="1"/>
</dbReference>
<comment type="caution">
    <text evidence="7">The sequence shown here is derived from an EMBL/GenBank/DDBJ whole genome shotgun (WGS) entry which is preliminary data.</text>
</comment>
<feature type="signal peptide" evidence="5">
    <location>
        <begin position="1"/>
        <end position="24"/>
    </location>
</feature>
<dbReference type="EMBL" id="FXUA01000002">
    <property type="protein sequence ID" value="SMP14064.1"/>
    <property type="molecule type" value="Genomic_DNA"/>
</dbReference>
<sequence>MKKSYRLVSTYVLFLCLIVIVASCQPSGEVPFPENPSNYQEPSVKPFEIPKGKPLTWNKIPTEKVPKAVTHTIDFTKLPSKPFDILDFKPLKSKPFVTPIPWQNEDEIKLNLDTIAGVSIPVRKQLLLEPQITKLAFLSKSDLSNSGILRIGQTEGLIGNRVFAMVTDMNGMIWISTERGLSKFTGDQFENYNILPRNPDGLIDYIVDLEIGNDGSLLILSQLSGLYVLDINHSLLTNYQIGTQFARIYEDESGLFWVANLNTGIHFLNPNTRTLHSLKFLSELSTRTSAGIHLDKSNNLWLGMKGKIGVVNPERTSIRFIAGDEVISSTSFFYEFTENSKGEVWISSAEERPIAISLEENKFTRLGPEQGYYGKARSVTFDLHNRAWITDNDTISLYDPVIQKIKKIHTGSKFAVSGFPSTTMTDAKGNVWLGTENSGVLLINPEGMLAQHFNAKSGLVNDEVWGIQEGPNGMVWMATYEGINIYDPAKERIYLLKFPGNANINNHRSVSRISDHELLFGSFGGFTLVDLNTNSASVFELDPGVARIAWKSIRDSRGNILLGTVDGVLKFSPDFSSLEKTDEFSGLASSRVWLIEEDKNGKLWFGNDIGVDVLDPSSGKVSYLSERTGLTSDYTSIMIKTHNEEIVIGGDAGFSIIDLTSNTITNLTPEQGLNPPVMYDMVEVGNDLHIGSDNGIIVAKRPLQDNPKSIWRFYNYGKREGFPFNDYNQATATYTSNGNVWWGAAPIMSVNTQVPKIDTLPPAVVLTKINIMDQNPDFLGTNFIKSLFTDEDSIWNTDHTEFYTKKDIPNDSSYLIQNQITWDSVNLVSKMPVGLVLPFDQNSMNFSFMNQDVLGRDKIVYRYVLEGEDRSWSEISDRSTTQNYYNLLPGEYNFKVATRGFNGVWSEPASIKFTISPPWWQTWIAYLIFASLLAAFIYAIVQVRSKYLQKENRILEERVSHRTAQLKKSIDDLKNAQSQLVQSEKMASLGELTAGIAHEIQNPLNFVNNFSEVSGELLEEMREELEKGDLEEAKAISVDIQQNLDKINQHGKRADAIVKAMLQHSRISGGNRALTDINVLADEYLRLAYHGLRAKDKSFNSSMNTDYDPSVGKIELVAQELGRVLLNLINNAFYSVSEKRSESKAGYEPLVEVSTKRLGDWVEIKIKDNGKGINQSVKEKIFQPFFTTKPTGQGTGLGLSISYDIVKAHGGKILVESKEGEGTEFCIRLPIDTQNYG</sequence>
<protein>
    <recommendedName>
        <fullName evidence="2">histidine kinase</fullName>
        <ecNumber evidence="2">2.7.13.3</ecNumber>
    </recommendedName>
</protein>
<keyword evidence="3" id="KW-0597">Phosphoprotein</keyword>
<evidence type="ECO:0000256" key="5">
    <source>
        <dbReference type="SAM" id="SignalP"/>
    </source>
</evidence>
<dbReference type="PROSITE" id="PS51257">
    <property type="entry name" value="PROKAR_LIPOPROTEIN"/>
    <property type="match status" value="1"/>
</dbReference>
<dbReference type="Pfam" id="PF02518">
    <property type="entry name" value="HATPase_c"/>
    <property type="match status" value="1"/>
</dbReference>
<gene>
    <name evidence="7" type="ORF">SAMN06265367_102292</name>
</gene>
<evidence type="ECO:0000259" key="6">
    <source>
        <dbReference type="PROSITE" id="PS50109"/>
    </source>
</evidence>
<dbReference type="Pfam" id="PF07495">
    <property type="entry name" value="Y_Y_Y"/>
    <property type="match status" value="1"/>
</dbReference>
<dbReference type="SUPFAM" id="SSF47384">
    <property type="entry name" value="Homodimeric domain of signal transducing histidine kinase"/>
    <property type="match status" value="1"/>
</dbReference>
<dbReference type="SMART" id="SM00387">
    <property type="entry name" value="HATPase_c"/>
    <property type="match status" value="1"/>
</dbReference>
<dbReference type="InterPro" id="IPR013783">
    <property type="entry name" value="Ig-like_fold"/>
</dbReference>
<dbReference type="RefSeq" id="WP_283412091.1">
    <property type="nucleotide sequence ID" value="NZ_FXUA01000002.1"/>
</dbReference>
<keyword evidence="4" id="KW-0472">Membrane</keyword>
<dbReference type="EC" id="2.7.13.3" evidence="2"/>
<proteinExistence type="predicted"/>
<dbReference type="Gene3D" id="3.30.565.10">
    <property type="entry name" value="Histidine kinase-like ATPase, C-terminal domain"/>
    <property type="match status" value="1"/>
</dbReference>
<dbReference type="Gene3D" id="2.130.10.10">
    <property type="entry name" value="YVTN repeat-like/Quinoprotein amine dehydrogenase"/>
    <property type="match status" value="3"/>
</dbReference>
<dbReference type="InterPro" id="IPR003661">
    <property type="entry name" value="HisK_dim/P_dom"/>
</dbReference>
<evidence type="ECO:0000256" key="2">
    <source>
        <dbReference type="ARBA" id="ARBA00012438"/>
    </source>
</evidence>
<dbReference type="PRINTS" id="PR00344">
    <property type="entry name" value="BCTRLSENSOR"/>
</dbReference>
<name>A0ABY1NNI2_9BACT</name>
<dbReference type="SMART" id="SM00388">
    <property type="entry name" value="HisKA"/>
    <property type="match status" value="1"/>
</dbReference>
<keyword evidence="4" id="KW-0812">Transmembrane</keyword>
<dbReference type="InterPro" id="IPR036890">
    <property type="entry name" value="HATPase_C_sf"/>
</dbReference>
<dbReference type="Pfam" id="PF00512">
    <property type="entry name" value="HisKA"/>
    <property type="match status" value="1"/>
</dbReference>
<evidence type="ECO:0000313" key="7">
    <source>
        <dbReference type="EMBL" id="SMP14064.1"/>
    </source>
</evidence>
<evidence type="ECO:0000256" key="3">
    <source>
        <dbReference type="ARBA" id="ARBA00022553"/>
    </source>
</evidence>
<reference evidence="7 8" key="1">
    <citation type="submission" date="2017-05" db="EMBL/GenBank/DDBJ databases">
        <authorList>
            <person name="Varghese N."/>
            <person name="Submissions S."/>
        </authorList>
    </citation>
    <scope>NUCLEOTIDE SEQUENCE [LARGE SCALE GENOMIC DNA]</scope>
    <source>
        <strain evidence="7 8">DSM 15360</strain>
    </source>
</reference>
<dbReference type="PANTHER" id="PTHR43547:SF2">
    <property type="entry name" value="HYBRID SIGNAL TRANSDUCTION HISTIDINE KINASE C"/>
    <property type="match status" value="1"/>
</dbReference>
<evidence type="ECO:0000256" key="1">
    <source>
        <dbReference type="ARBA" id="ARBA00000085"/>
    </source>
</evidence>
<dbReference type="SUPFAM" id="SSF55874">
    <property type="entry name" value="ATPase domain of HSP90 chaperone/DNA topoisomerase II/histidine kinase"/>
    <property type="match status" value="1"/>
</dbReference>
<keyword evidence="4" id="KW-1133">Transmembrane helix</keyword>
<dbReference type="InterPro" id="IPR003594">
    <property type="entry name" value="HATPase_dom"/>
</dbReference>
<dbReference type="InterPro" id="IPR015943">
    <property type="entry name" value="WD40/YVTN_repeat-like_dom_sf"/>
</dbReference>
<dbReference type="InterPro" id="IPR011123">
    <property type="entry name" value="Y_Y_Y"/>
</dbReference>
<feature type="domain" description="Histidine kinase" evidence="6">
    <location>
        <begin position="995"/>
        <end position="1233"/>
    </location>
</feature>
<dbReference type="InterPro" id="IPR036097">
    <property type="entry name" value="HisK_dim/P_sf"/>
</dbReference>
<accession>A0ABY1NNI2</accession>
<keyword evidence="5" id="KW-0732">Signal</keyword>
<dbReference type="SUPFAM" id="SSF63829">
    <property type="entry name" value="Calcium-dependent phosphotriesterase"/>
    <property type="match status" value="3"/>
</dbReference>
<dbReference type="Gene3D" id="2.60.40.10">
    <property type="entry name" value="Immunoglobulins"/>
    <property type="match status" value="1"/>
</dbReference>
<evidence type="ECO:0000313" key="8">
    <source>
        <dbReference type="Proteomes" id="UP001157915"/>
    </source>
</evidence>
<dbReference type="InterPro" id="IPR011110">
    <property type="entry name" value="Reg_prop"/>
</dbReference>
<dbReference type="PROSITE" id="PS50109">
    <property type="entry name" value="HIS_KIN"/>
    <property type="match status" value="1"/>
</dbReference>
<dbReference type="InterPro" id="IPR004358">
    <property type="entry name" value="Sig_transdc_His_kin-like_C"/>
</dbReference>
<dbReference type="Pfam" id="PF07494">
    <property type="entry name" value="Reg_prop"/>
    <property type="match status" value="2"/>
</dbReference>
<dbReference type="Proteomes" id="UP001157915">
    <property type="component" value="Unassembled WGS sequence"/>
</dbReference>